<protein>
    <submittedName>
        <fullName evidence="1">Uncharacterized protein</fullName>
    </submittedName>
</protein>
<evidence type="ECO:0000313" key="1">
    <source>
        <dbReference type="EMBL" id="ORX58153.1"/>
    </source>
</evidence>
<gene>
    <name evidence="1" type="ORF">DM01DRAFT_306829</name>
</gene>
<dbReference type="EMBL" id="MCGT01000007">
    <property type="protein sequence ID" value="ORX58153.1"/>
    <property type="molecule type" value="Genomic_DNA"/>
</dbReference>
<comment type="caution">
    <text evidence="1">The sequence shown here is derived from an EMBL/GenBank/DDBJ whole genome shotgun (WGS) entry which is preliminary data.</text>
</comment>
<accession>A0A1X2GNV0</accession>
<dbReference type="AlphaFoldDB" id="A0A1X2GNV0"/>
<evidence type="ECO:0000313" key="2">
    <source>
        <dbReference type="Proteomes" id="UP000242146"/>
    </source>
</evidence>
<reference evidence="1 2" key="1">
    <citation type="submission" date="2016-07" db="EMBL/GenBank/DDBJ databases">
        <title>Pervasive Adenine N6-methylation of Active Genes in Fungi.</title>
        <authorList>
            <consortium name="DOE Joint Genome Institute"/>
            <person name="Mondo S.J."/>
            <person name="Dannebaum R.O."/>
            <person name="Kuo R.C."/>
            <person name="Labutti K."/>
            <person name="Haridas S."/>
            <person name="Kuo A."/>
            <person name="Salamov A."/>
            <person name="Ahrendt S.R."/>
            <person name="Lipzen A."/>
            <person name="Sullivan W."/>
            <person name="Andreopoulos W.B."/>
            <person name="Clum A."/>
            <person name="Lindquist E."/>
            <person name="Daum C."/>
            <person name="Ramamoorthy G.K."/>
            <person name="Gryganskyi A."/>
            <person name="Culley D."/>
            <person name="Magnuson J.K."/>
            <person name="James T.Y."/>
            <person name="O'Malley M.A."/>
            <person name="Stajich J.E."/>
            <person name="Spatafora J.W."/>
            <person name="Visel A."/>
            <person name="Grigoriev I.V."/>
        </authorList>
    </citation>
    <scope>NUCLEOTIDE SEQUENCE [LARGE SCALE GENOMIC DNA]</scope>
    <source>
        <strain evidence="1 2">NRRL 3301</strain>
    </source>
</reference>
<sequence>MASSVTTLLCLSTCIPDNLVDLPVGNIVRLFIVYLYETSGFMLYLKPNHDPSRRSAIAFYASCTSSSEY</sequence>
<keyword evidence="2" id="KW-1185">Reference proteome</keyword>
<dbReference type="Proteomes" id="UP000242146">
    <property type="component" value="Unassembled WGS sequence"/>
</dbReference>
<proteinExistence type="predicted"/>
<name>A0A1X2GNV0_9FUNG</name>
<organism evidence="1 2">
    <name type="scientific">Hesseltinella vesiculosa</name>
    <dbReference type="NCBI Taxonomy" id="101127"/>
    <lineage>
        <taxon>Eukaryota</taxon>
        <taxon>Fungi</taxon>
        <taxon>Fungi incertae sedis</taxon>
        <taxon>Mucoromycota</taxon>
        <taxon>Mucoromycotina</taxon>
        <taxon>Mucoromycetes</taxon>
        <taxon>Mucorales</taxon>
        <taxon>Cunninghamellaceae</taxon>
        <taxon>Hesseltinella</taxon>
    </lineage>
</organism>